<accession>A0ABX1PAR4</accession>
<dbReference type="RefSeq" id="WP_169156786.1">
    <property type="nucleotide sequence ID" value="NZ_CAWPJE010000166.1"/>
</dbReference>
<keyword evidence="3" id="KW-1185">Reference proteome</keyword>
<sequence>MSNQQQADMKLAYQAAAEMTYIVAVGLSKVMEKQKKRPLISKRQKRVKSKSESSIVGSTI</sequence>
<dbReference type="EMBL" id="QMEB01000172">
    <property type="protein sequence ID" value="NMG21554.1"/>
    <property type="molecule type" value="Genomic_DNA"/>
</dbReference>
<feature type="region of interest" description="Disordered" evidence="1">
    <location>
        <begin position="34"/>
        <end position="60"/>
    </location>
</feature>
<comment type="caution">
    <text evidence="2">The sequence shown here is derived from an EMBL/GenBank/DDBJ whole genome shotgun (WGS) entry which is preliminary data.</text>
</comment>
<evidence type="ECO:0000256" key="1">
    <source>
        <dbReference type="SAM" id="MobiDB-lite"/>
    </source>
</evidence>
<feature type="compositionally biased region" description="Basic residues" evidence="1">
    <location>
        <begin position="34"/>
        <end position="48"/>
    </location>
</feature>
<evidence type="ECO:0000313" key="2">
    <source>
        <dbReference type="EMBL" id="NMG21554.1"/>
    </source>
</evidence>
<name>A0ABX1PAR4_9CYAN</name>
<proteinExistence type="predicted"/>
<evidence type="ECO:0000313" key="3">
    <source>
        <dbReference type="Proteomes" id="UP000718564"/>
    </source>
</evidence>
<organism evidence="2 3">
    <name type="scientific">Brasilonema bromeliae SPC951</name>
    <dbReference type="NCBI Taxonomy" id="385972"/>
    <lineage>
        <taxon>Bacteria</taxon>
        <taxon>Bacillati</taxon>
        <taxon>Cyanobacteriota</taxon>
        <taxon>Cyanophyceae</taxon>
        <taxon>Nostocales</taxon>
        <taxon>Scytonemataceae</taxon>
        <taxon>Brasilonema</taxon>
        <taxon>Bromeliae group (in: Brasilonema)</taxon>
    </lineage>
</organism>
<protein>
    <submittedName>
        <fullName evidence="2">Uncharacterized protein</fullName>
    </submittedName>
</protein>
<reference evidence="2 3" key="1">
    <citation type="submission" date="2018-06" db="EMBL/GenBank/DDBJ databases">
        <title>Comparative genomics of Brasilonema spp. strains.</title>
        <authorList>
            <person name="Alvarenga D.O."/>
            <person name="Fiore M.F."/>
            <person name="Varani A.M."/>
        </authorList>
    </citation>
    <scope>NUCLEOTIDE SEQUENCE [LARGE SCALE GENOMIC DNA]</scope>
    <source>
        <strain evidence="2 3">SPC951</strain>
    </source>
</reference>
<dbReference type="Proteomes" id="UP000718564">
    <property type="component" value="Unassembled WGS sequence"/>
</dbReference>
<gene>
    <name evidence="2" type="ORF">DP116_19705</name>
</gene>